<feature type="region of interest" description="Disordered" evidence="1">
    <location>
        <begin position="1"/>
        <end position="26"/>
    </location>
</feature>
<accession>A0A8H3IDR6</accession>
<dbReference type="GO" id="GO:0000462">
    <property type="term" value="P:maturation of SSU-rRNA from tricistronic rRNA transcript (SSU-rRNA, 5.8S rRNA, LSU-rRNA)"/>
    <property type="evidence" value="ECO:0007669"/>
    <property type="project" value="TreeGrafter"/>
</dbReference>
<keyword evidence="3" id="KW-1185">Reference proteome</keyword>
<evidence type="ECO:0000256" key="1">
    <source>
        <dbReference type="SAM" id="MobiDB-lite"/>
    </source>
</evidence>
<sequence length="294" mass="32707">MSTILGKRKRRESQREDLASQPSTNTQALYQDALRKHFEANFESIESPNHNSFILPLSGQDDSEPHTPNTDAESEWEGLSDTENIETVSYVSATTIHDDYGTARSLRKRFMGSKPPQEDSKLPTSQNKSANGEKISSRNVSNLTAEDIALQRLLAESHLLRGTAGSIQPPTLKTRHATQDLRLQTLGAKQAVNAIGAGNTPMALRKGIENKKRMKEQGRRREAKESGVILEKEVETSFKNKRRKRSRDVGAPAVGKWRGGTLVLGKKDVAEIEGQKFTNAYSNKRKGKSKGRKR</sequence>
<dbReference type="PANTHER" id="PTHR28096">
    <property type="entry name" value="PROTEIN FAF1"/>
    <property type="match status" value="1"/>
</dbReference>
<protein>
    <submittedName>
        <fullName evidence="2">Uncharacterized protein</fullName>
    </submittedName>
</protein>
<dbReference type="InterPro" id="IPR053030">
    <property type="entry name" value="Ribosomal_biogenesis_FAF1-like"/>
</dbReference>
<feature type="region of interest" description="Disordered" evidence="1">
    <location>
        <begin position="110"/>
        <end position="138"/>
    </location>
</feature>
<dbReference type="GO" id="GO:0005730">
    <property type="term" value="C:nucleolus"/>
    <property type="evidence" value="ECO:0007669"/>
    <property type="project" value="TreeGrafter"/>
</dbReference>
<reference evidence="2" key="1">
    <citation type="submission" date="2021-03" db="EMBL/GenBank/DDBJ databases">
        <authorList>
            <person name="Tagirdzhanova G."/>
        </authorList>
    </citation>
    <scope>NUCLEOTIDE SEQUENCE</scope>
</reference>
<feature type="region of interest" description="Disordered" evidence="1">
    <location>
        <begin position="274"/>
        <end position="294"/>
    </location>
</feature>
<dbReference type="EMBL" id="CAJPDQ010000007">
    <property type="protein sequence ID" value="CAF9912215.1"/>
    <property type="molecule type" value="Genomic_DNA"/>
</dbReference>
<dbReference type="PANTHER" id="PTHR28096:SF1">
    <property type="entry name" value="PROTEIN FAF1"/>
    <property type="match status" value="1"/>
</dbReference>
<feature type="region of interest" description="Disordered" evidence="1">
    <location>
        <begin position="51"/>
        <end position="83"/>
    </location>
</feature>
<comment type="caution">
    <text evidence="2">The sequence shown here is derived from an EMBL/GenBank/DDBJ whole genome shotgun (WGS) entry which is preliminary data.</text>
</comment>
<gene>
    <name evidence="2" type="ORF">GOMPHAMPRED_007594</name>
</gene>
<proteinExistence type="predicted"/>
<organism evidence="2 3">
    <name type="scientific">Gomphillus americanus</name>
    <dbReference type="NCBI Taxonomy" id="1940652"/>
    <lineage>
        <taxon>Eukaryota</taxon>
        <taxon>Fungi</taxon>
        <taxon>Dikarya</taxon>
        <taxon>Ascomycota</taxon>
        <taxon>Pezizomycotina</taxon>
        <taxon>Lecanoromycetes</taxon>
        <taxon>OSLEUM clade</taxon>
        <taxon>Ostropomycetidae</taxon>
        <taxon>Ostropales</taxon>
        <taxon>Graphidaceae</taxon>
        <taxon>Gomphilloideae</taxon>
        <taxon>Gomphillus</taxon>
    </lineage>
</organism>
<dbReference type="Proteomes" id="UP000664169">
    <property type="component" value="Unassembled WGS sequence"/>
</dbReference>
<feature type="compositionally biased region" description="Basic residues" evidence="1">
    <location>
        <begin position="283"/>
        <end position="294"/>
    </location>
</feature>
<name>A0A8H3IDR6_9LECA</name>
<evidence type="ECO:0000313" key="2">
    <source>
        <dbReference type="EMBL" id="CAF9912215.1"/>
    </source>
</evidence>
<dbReference type="OrthoDB" id="5556956at2759"/>
<feature type="compositionally biased region" description="Acidic residues" evidence="1">
    <location>
        <begin position="72"/>
        <end position="83"/>
    </location>
</feature>
<dbReference type="AlphaFoldDB" id="A0A8H3IDR6"/>
<evidence type="ECO:0000313" key="3">
    <source>
        <dbReference type="Proteomes" id="UP000664169"/>
    </source>
</evidence>
<feature type="compositionally biased region" description="Basic residues" evidence="1">
    <location>
        <begin position="1"/>
        <end position="12"/>
    </location>
</feature>